<gene>
    <name evidence="2" type="ORF">A4X06_0g8770</name>
</gene>
<evidence type="ECO:0000313" key="3">
    <source>
        <dbReference type="Proteomes" id="UP000077684"/>
    </source>
</evidence>
<evidence type="ECO:0008006" key="4">
    <source>
        <dbReference type="Google" id="ProtNLM"/>
    </source>
</evidence>
<feature type="compositionally biased region" description="Acidic residues" evidence="1">
    <location>
        <begin position="156"/>
        <end position="174"/>
    </location>
</feature>
<proteinExistence type="predicted"/>
<dbReference type="Proteomes" id="UP000077684">
    <property type="component" value="Unassembled WGS sequence"/>
</dbReference>
<sequence>MDQRRHRDRPVSCYCFGRCAGRSERPKKVIACTRDKHLAADEETLIKAQERGIAPPPELESAIDNNRCSIVAEAIEDSSSSSEASDYSEDPPPSSLNSFQDPRLNREGQDSASLQDNQQGRDDPFPDDLQDDFAFFDDFDFFDQPLQDQASSTDSDLAEEDVGEDGFDDEEDDFFDDEEMEREVDRLVEGELYLHGGEEDEEPEEGWEGNGGDLEGEPQQHPHSQSRHGQDLFDALAGDHRPGARPDNPPPPTLTIQHLLSGSGLLPAKRHRVDGAQFIDKRVSNGWIVMLTSLNYTPSGRFRHSETVIPTVIPGPNNPVDLDSFLYPILQQFARAARGHWVWDGVREEWFLWKAWLIAAAADQPRSSKINHMTGPTGFCGCKTCHMEANYAYDGQHVGYFPLTTVNGAARSRDRPRSYDPRNLPHRADDSYAEDLAEVAGTLTAAERREARRVTGVGERPLLCFSPAFTMPTFFPPDVFHLFGSNVPSLLWSTFTNHQDGDPFTLSEEQQELFASMLESSGSDLPTSFSASKPRDPCTNSNSHYKMFEWSLVTYLYLPSFLYAIDAPLPVVNL</sequence>
<feature type="region of interest" description="Disordered" evidence="1">
    <location>
        <begin position="194"/>
        <end position="228"/>
    </location>
</feature>
<keyword evidence="3" id="KW-1185">Reference proteome</keyword>
<dbReference type="EMBL" id="LWDE02002091">
    <property type="protein sequence ID" value="KAE8238414.1"/>
    <property type="molecule type" value="Genomic_DNA"/>
</dbReference>
<accession>A0A8X7MJI1</accession>
<comment type="caution">
    <text evidence="2">The sequence shown here is derived from an EMBL/GenBank/DDBJ whole genome shotgun (WGS) entry which is preliminary data.</text>
</comment>
<dbReference type="Pfam" id="PF02992">
    <property type="entry name" value="Transposase_21"/>
    <property type="match status" value="1"/>
</dbReference>
<feature type="region of interest" description="Disordered" evidence="1">
    <location>
        <begin position="146"/>
        <end position="174"/>
    </location>
</feature>
<feature type="compositionally biased region" description="Acidic residues" evidence="1">
    <location>
        <begin position="198"/>
        <end position="207"/>
    </location>
</feature>
<name>A0A8X7MJI1_9BASI</name>
<organism evidence="2 3">
    <name type="scientific">Tilletia controversa</name>
    <name type="common">dwarf bunt fungus</name>
    <dbReference type="NCBI Taxonomy" id="13291"/>
    <lineage>
        <taxon>Eukaryota</taxon>
        <taxon>Fungi</taxon>
        <taxon>Dikarya</taxon>
        <taxon>Basidiomycota</taxon>
        <taxon>Ustilaginomycotina</taxon>
        <taxon>Exobasidiomycetes</taxon>
        <taxon>Tilletiales</taxon>
        <taxon>Tilletiaceae</taxon>
        <taxon>Tilletia</taxon>
    </lineage>
</organism>
<dbReference type="AlphaFoldDB" id="A0A8X7MJI1"/>
<evidence type="ECO:0000313" key="2">
    <source>
        <dbReference type="EMBL" id="KAE8238414.1"/>
    </source>
</evidence>
<reference evidence="2" key="1">
    <citation type="submission" date="2016-04" db="EMBL/GenBank/DDBJ databases">
        <authorList>
            <person name="Nguyen H.D."/>
            <person name="Samba Siva P."/>
            <person name="Cullis J."/>
            <person name="Levesque C.A."/>
            <person name="Hambleton S."/>
        </authorList>
    </citation>
    <scope>NUCLEOTIDE SEQUENCE</scope>
    <source>
        <strain evidence="2">DAOMC 236426</strain>
    </source>
</reference>
<protein>
    <recommendedName>
        <fullName evidence="4">Transposase domain-containing protein</fullName>
    </recommendedName>
</protein>
<evidence type="ECO:0000256" key="1">
    <source>
        <dbReference type="SAM" id="MobiDB-lite"/>
    </source>
</evidence>
<dbReference type="InterPro" id="IPR004242">
    <property type="entry name" value="Transposase_21"/>
</dbReference>
<feature type="region of interest" description="Disordered" evidence="1">
    <location>
        <begin position="72"/>
        <end position="132"/>
    </location>
</feature>
<reference evidence="2" key="2">
    <citation type="journal article" date="2019" name="IMA Fungus">
        <title>Genome sequencing and comparison of five Tilletia species to identify candidate genes for the detection of regulated species infecting wheat.</title>
        <authorList>
            <person name="Nguyen H.D.T."/>
            <person name="Sultana T."/>
            <person name="Kesanakurti P."/>
            <person name="Hambleton S."/>
        </authorList>
    </citation>
    <scope>NUCLEOTIDE SEQUENCE</scope>
    <source>
        <strain evidence="2">DAOMC 236426</strain>
    </source>
</reference>